<evidence type="ECO:0000313" key="2">
    <source>
        <dbReference type="EMBL" id="CAI2363413.1"/>
    </source>
</evidence>
<proteinExistence type="predicted"/>
<evidence type="ECO:0000313" key="3">
    <source>
        <dbReference type="Proteomes" id="UP001295684"/>
    </source>
</evidence>
<name>A0AAD1UDZ6_EUPCR</name>
<protein>
    <submittedName>
        <fullName evidence="2">Uncharacterized protein</fullName>
    </submittedName>
</protein>
<reference evidence="2" key="1">
    <citation type="submission" date="2023-07" db="EMBL/GenBank/DDBJ databases">
        <authorList>
            <consortium name="AG Swart"/>
            <person name="Singh M."/>
            <person name="Singh A."/>
            <person name="Seah K."/>
            <person name="Emmerich C."/>
        </authorList>
    </citation>
    <scope>NUCLEOTIDE SEQUENCE</scope>
    <source>
        <strain evidence="2">DP1</strain>
    </source>
</reference>
<dbReference type="Proteomes" id="UP001295684">
    <property type="component" value="Unassembled WGS sequence"/>
</dbReference>
<dbReference type="EMBL" id="CAMPGE010004562">
    <property type="protein sequence ID" value="CAI2363413.1"/>
    <property type="molecule type" value="Genomic_DNA"/>
</dbReference>
<feature type="region of interest" description="Disordered" evidence="1">
    <location>
        <begin position="354"/>
        <end position="386"/>
    </location>
</feature>
<feature type="compositionally biased region" description="Polar residues" evidence="1">
    <location>
        <begin position="161"/>
        <end position="180"/>
    </location>
</feature>
<comment type="caution">
    <text evidence="2">The sequence shown here is derived from an EMBL/GenBank/DDBJ whole genome shotgun (WGS) entry which is preliminary data.</text>
</comment>
<evidence type="ECO:0000256" key="1">
    <source>
        <dbReference type="SAM" id="MobiDB-lite"/>
    </source>
</evidence>
<keyword evidence="3" id="KW-1185">Reference proteome</keyword>
<feature type="region of interest" description="Disordered" evidence="1">
    <location>
        <begin position="280"/>
        <end position="302"/>
    </location>
</feature>
<dbReference type="AlphaFoldDB" id="A0AAD1UDZ6"/>
<organism evidence="2 3">
    <name type="scientific">Euplotes crassus</name>
    <dbReference type="NCBI Taxonomy" id="5936"/>
    <lineage>
        <taxon>Eukaryota</taxon>
        <taxon>Sar</taxon>
        <taxon>Alveolata</taxon>
        <taxon>Ciliophora</taxon>
        <taxon>Intramacronucleata</taxon>
        <taxon>Spirotrichea</taxon>
        <taxon>Hypotrichia</taxon>
        <taxon>Euplotida</taxon>
        <taxon>Euplotidae</taxon>
        <taxon>Moneuplotes</taxon>
    </lineage>
</organism>
<feature type="region of interest" description="Disordered" evidence="1">
    <location>
        <begin position="154"/>
        <end position="194"/>
    </location>
</feature>
<feature type="compositionally biased region" description="Basic and acidic residues" evidence="1">
    <location>
        <begin position="181"/>
        <end position="192"/>
    </location>
</feature>
<gene>
    <name evidence="2" type="ORF">ECRASSUSDP1_LOCUS4748</name>
</gene>
<sequence>MKKKTDTNTRLADLKKKINNCFGQKSIRLNKTPQQVSRRTDRASPTKWYDSHKRNTQVKKSQIFPNVKESEKLQSRRIAEELSQTRYQEYKNYQNFSTIKPLKKEITQVFPENPLTNSVHRPNIKFKLRTSEGLSMDTIYSQFATSHASQISLKSREDRNSVSNKFSSLNQRKSSSCSSNTRDDFEREDTKNEALPSIQSQGEFLLGSQHKAKSRMKSQEKLTLAHMIKVKVFSTGDESGQSKFLKDISNPKSYDNLHPISMQKEYERYYFKKEPYKSHVRHKSTNQDHKILPKDNNSPERNFSHISRNHIQIPEKPKISKYEKAKRMLKMTGTTSLRYREAKKNIIKVTDKHVKKKRNNSYMTQEKNDEKSKTGAKSNTKSHEYPDDTRELLRHIKSQKSVNPEQIKLKNLLRKIDKADRVNSKVYFPSDIPLMASLEKERKNSQISNRKSFAYQQKINIFEDIQ</sequence>
<accession>A0AAD1UDZ6</accession>